<feature type="domain" description="Glutamyl-tRNA reductase N-terminal" evidence="15">
    <location>
        <begin position="18"/>
        <end position="163"/>
    </location>
</feature>
<name>A0A255E982_9ACTN</name>
<dbReference type="InterPro" id="IPR036343">
    <property type="entry name" value="GluRdtase_N_sf"/>
</dbReference>
<evidence type="ECO:0000313" key="16">
    <source>
        <dbReference type="EMBL" id="OYN88066.1"/>
    </source>
</evidence>
<comment type="similarity">
    <text evidence="2 8">Belongs to the glutamyl-tRNA reductase family.</text>
</comment>
<sequence length="475" mass="49843">MSVGARTLAPVPLILLCADHRQLDLADVERLSSGADDLPALLQQEPTINGAVVVATCNRLEIALDTDEPIRAVRAAYQAVACSSGVHAAEVAELLNAAEGDEVALHLYEMTSGLASMVVGEREITGQVRRALRTAEAAGQLTAVLHRVFQGALKTARRVLVETDLHRAGRSVISVGLDLAAQVRAGHGCPRHAGQLWTAEDAVPEHQWGGARCLLVGTGAYAGTTLRALQQRGVTEVEVWSASGRAAGFVESHQGVGPQLSVADDLAAALRRADVVVCCRGTGTPALTADILAPALSERTAVGPLVVVDMALSRDVDADAAALPGVIMVDLATVRRHAPAATLGEVERAQQVVQEGIDELQAIRAERSMDPVVVALRSQAARLLEGELARLPMAGEVSAEDAAHALRRLTAALLHEPTVLARAAGREGRGEDFAAALSMVTGLDSELATPREVAWGLDWEQVERERAGGERTGGN</sequence>
<comment type="miscellaneous">
    <text evidence="8">During catalysis, the active site Cys acts as a nucleophile attacking the alpha-carbonyl group of tRNA-bound glutamate with the formation of a thioester intermediate between enzyme and glutamate, and the concomitant release of tRNA(Glu). The thioester intermediate is finally reduced by direct hydride transfer from NADPH, to form the product GSA.</text>
</comment>
<accession>A0A255E982</accession>
<dbReference type="EMBL" id="NMVI01000014">
    <property type="protein sequence ID" value="OYN88066.1"/>
    <property type="molecule type" value="Genomic_DNA"/>
</dbReference>
<evidence type="ECO:0000256" key="10">
    <source>
        <dbReference type="PIRSR" id="PIRSR000445-2"/>
    </source>
</evidence>
<organism evidence="16 17">
    <name type="scientific">Parenemella sanctibonifatiensis</name>
    <dbReference type="NCBI Taxonomy" id="2016505"/>
    <lineage>
        <taxon>Bacteria</taxon>
        <taxon>Bacillati</taxon>
        <taxon>Actinomycetota</taxon>
        <taxon>Actinomycetes</taxon>
        <taxon>Propionibacteriales</taxon>
        <taxon>Propionibacteriaceae</taxon>
        <taxon>Parenemella</taxon>
    </lineage>
</organism>
<comment type="catalytic activity">
    <reaction evidence="7 8">
        <text>(S)-4-amino-5-oxopentanoate + tRNA(Glu) + NADP(+) = L-glutamyl-tRNA(Glu) + NADPH + H(+)</text>
        <dbReference type="Rhea" id="RHEA:12344"/>
        <dbReference type="Rhea" id="RHEA-COMP:9663"/>
        <dbReference type="Rhea" id="RHEA-COMP:9680"/>
        <dbReference type="ChEBI" id="CHEBI:15378"/>
        <dbReference type="ChEBI" id="CHEBI:57501"/>
        <dbReference type="ChEBI" id="CHEBI:57783"/>
        <dbReference type="ChEBI" id="CHEBI:58349"/>
        <dbReference type="ChEBI" id="CHEBI:78442"/>
        <dbReference type="ChEBI" id="CHEBI:78520"/>
        <dbReference type="EC" id="1.2.1.70"/>
    </reaction>
</comment>
<evidence type="ECO:0000256" key="3">
    <source>
        <dbReference type="ARBA" id="ARBA00012970"/>
    </source>
</evidence>
<feature type="domain" description="Tetrapyrrole biosynthesis glutamyl-tRNA reductase dimerisation" evidence="13">
    <location>
        <begin position="348"/>
        <end position="439"/>
    </location>
</feature>
<keyword evidence="6 8" id="KW-0627">Porphyrin biosynthesis</keyword>
<keyword evidence="4 8" id="KW-0521">NADP</keyword>
<evidence type="ECO:0000256" key="9">
    <source>
        <dbReference type="PIRSR" id="PIRSR000445-1"/>
    </source>
</evidence>
<dbReference type="Gene3D" id="3.30.460.30">
    <property type="entry name" value="Glutamyl-tRNA reductase, N-terminal domain"/>
    <property type="match status" value="1"/>
</dbReference>
<feature type="binding site" evidence="8 10">
    <location>
        <begin position="56"/>
        <end position="59"/>
    </location>
    <ligand>
        <name>substrate</name>
    </ligand>
</feature>
<dbReference type="SUPFAM" id="SSF69075">
    <property type="entry name" value="Glutamyl tRNA-reductase dimerization domain"/>
    <property type="match status" value="1"/>
</dbReference>
<dbReference type="GO" id="GO:0019353">
    <property type="term" value="P:protoporphyrinogen IX biosynthetic process from glutamate"/>
    <property type="evidence" value="ECO:0007669"/>
    <property type="project" value="TreeGrafter"/>
</dbReference>
<evidence type="ECO:0000256" key="4">
    <source>
        <dbReference type="ARBA" id="ARBA00022857"/>
    </source>
</evidence>
<evidence type="ECO:0000256" key="7">
    <source>
        <dbReference type="ARBA" id="ARBA00047464"/>
    </source>
</evidence>
<feature type="active site" description="Nucleophile" evidence="8 9">
    <location>
        <position position="57"/>
    </location>
</feature>
<dbReference type="NCBIfam" id="NF000750">
    <property type="entry name" value="PRK00045.3-4"/>
    <property type="match status" value="1"/>
</dbReference>
<feature type="binding site" evidence="8 10">
    <location>
        <position position="116"/>
    </location>
    <ligand>
        <name>substrate</name>
    </ligand>
</feature>
<dbReference type="SUPFAM" id="SSF51735">
    <property type="entry name" value="NAD(P)-binding Rossmann-fold domains"/>
    <property type="match status" value="1"/>
</dbReference>
<feature type="binding site" evidence="8 11">
    <location>
        <begin position="217"/>
        <end position="222"/>
    </location>
    <ligand>
        <name>NADP(+)</name>
        <dbReference type="ChEBI" id="CHEBI:58349"/>
    </ligand>
</feature>
<evidence type="ECO:0000256" key="6">
    <source>
        <dbReference type="ARBA" id="ARBA00023244"/>
    </source>
</evidence>
<evidence type="ECO:0000256" key="1">
    <source>
        <dbReference type="ARBA" id="ARBA00005059"/>
    </source>
</evidence>
<dbReference type="AlphaFoldDB" id="A0A255E982"/>
<evidence type="ECO:0000256" key="11">
    <source>
        <dbReference type="PIRSR" id="PIRSR000445-3"/>
    </source>
</evidence>
<dbReference type="HAMAP" id="MF_00087">
    <property type="entry name" value="Glu_tRNA_reductase"/>
    <property type="match status" value="1"/>
</dbReference>
<dbReference type="InterPro" id="IPR036291">
    <property type="entry name" value="NAD(P)-bd_dom_sf"/>
</dbReference>
<dbReference type="InterPro" id="IPR000343">
    <property type="entry name" value="4pyrrol_synth_GluRdtase"/>
</dbReference>
<keyword evidence="5 8" id="KW-0560">Oxidoreductase</keyword>
<comment type="pathway">
    <text evidence="1 8">Porphyrin-containing compound metabolism; protoporphyrin-IX biosynthesis; 5-aminolevulinate from L-glutamyl-tRNA(Glu): step 1/2.</text>
</comment>
<feature type="domain" description="Quinate/shikimate 5-dehydrogenase/glutamyl-tRNA reductase" evidence="14">
    <location>
        <begin position="207"/>
        <end position="331"/>
    </location>
</feature>
<dbReference type="Pfam" id="PF01488">
    <property type="entry name" value="Shikimate_DH"/>
    <property type="match status" value="1"/>
</dbReference>
<dbReference type="PANTHER" id="PTHR43013:SF1">
    <property type="entry name" value="GLUTAMYL-TRNA REDUCTASE"/>
    <property type="match status" value="1"/>
</dbReference>
<evidence type="ECO:0000256" key="8">
    <source>
        <dbReference type="HAMAP-Rule" id="MF_00087"/>
    </source>
</evidence>
<dbReference type="InterPro" id="IPR006151">
    <property type="entry name" value="Shikm_DH/Glu-tRNA_Rdtase"/>
</dbReference>
<proteinExistence type="inferred from homology"/>
<evidence type="ECO:0000259" key="14">
    <source>
        <dbReference type="Pfam" id="PF01488"/>
    </source>
</evidence>
<evidence type="ECO:0000256" key="5">
    <source>
        <dbReference type="ARBA" id="ARBA00023002"/>
    </source>
</evidence>
<comment type="domain">
    <text evidence="8">Possesses an unusual extended V-shaped dimeric structure with each monomer consisting of three distinct domains arranged along a curved 'spinal' alpha-helix. The N-terminal catalytic domain specifically recognizes the glutamate moiety of the substrate. The second domain is the NADPH-binding domain, and the third C-terminal domain is responsible for dimerization.</text>
</comment>
<comment type="subunit">
    <text evidence="8">Homodimer.</text>
</comment>
<comment type="function">
    <text evidence="8">Catalyzes the NADPH-dependent reduction of glutamyl-tRNA(Glu) to glutamate 1-semialdehyde (GSA).</text>
</comment>
<dbReference type="GO" id="GO:0050661">
    <property type="term" value="F:NADP binding"/>
    <property type="evidence" value="ECO:0007669"/>
    <property type="project" value="InterPro"/>
</dbReference>
<dbReference type="EC" id="1.2.1.70" evidence="3 8"/>
<reference evidence="16 17" key="1">
    <citation type="submission" date="2017-07" db="EMBL/GenBank/DDBJ databases">
        <title>Draft whole genome sequences of clinical Proprionibacteriaceae strains.</title>
        <authorList>
            <person name="Bernier A.-M."/>
            <person name="Bernard K."/>
            <person name="Domingo M.-C."/>
        </authorList>
    </citation>
    <scope>NUCLEOTIDE SEQUENCE [LARGE SCALE GENOMIC DNA]</scope>
    <source>
        <strain evidence="16 17">NML 160184</strain>
    </source>
</reference>
<dbReference type="Pfam" id="PF00745">
    <property type="entry name" value="GlutR_dimer"/>
    <property type="match status" value="1"/>
</dbReference>
<feature type="site" description="Important for activity" evidence="8 12">
    <location>
        <position position="106"/>
    </location>
</feature>
<dbReference type="PIRSF" id="PIRSF000445">
    <property type="entry name" value="4pyrrol_synth_GluRdtase"/>
    <property type="match status" value="1"/>
</dbReference>
<dbReference type="InterPro" id="IPR015895">
    <property type="entry name" value="4pyrrol_synth_GluRdtase_N"/>
</dbReference>
<dbReference type="PANTHER" id="PTHR43013">
    <property type="entry name" value="GLUTAMYL-TRNA REDUCTASE"/>
    <property type="match status" value="1"/>
</dbReference>
<evidence type="ECO:0000313" key="17">
    <source>
        <dbReference type="Proteomes" id="UP000216533"/>
    </source>
</evidence>
<dbReference type="Gene3D" id="3.40.50.720">
    <property type="entry name" value="NAD(P)-binding Rossmann-like Domain"/>
    <property type="match status" value="1"/>
</dbReference>
<dbReference type="GO" id="GO:0008883">
    <property type="term" value="F:glutamyl-tRNA reductase activity"/>
    <property type="evidence" value="ECO:0007669"/>
    <property type="project" value="UniProtKB-UniRule"/>
</dbReference>
<evidence type="ECO:0000256" key="12">
    <source>
        <dbReference type="PIRSR" id="PIRSR000445-4"/>
    </source>
</evidence>
<evidence type="ECO:0000256" key="2">
    <source>
        <dbReference type="ARBA" id="ARBA00005916"/>
    </source>
</evidence>
<protein>
    <recommendedName>
        <fullName evidence="3 8">Glutamyl-tRNA reductase</fullName>
        <shortName evidence="8">GluTR</shortName>
        <ecNumber evidence="3 8">1.2.1.70</ecNumber>
    </recommendedName>
</protein>
<dbReference type="InterPro" id="IPR015896">
    <property type="entry name" value="4pyrrol_synth_GluRdtase_dimer"/>
</dbReference>
<feature type="binding site" evidence="8 10">
    <location>
        <begin position="121"/>
        <end position="123"/>
    </location>
    <ligand>
        <name>substrate</name>
    </ligand>
</feature>
<feature type="binding site" evidence="8 10">
    <location>
        <position position="127"/>
    </location>
    <ligand>
        <name>substrate</name>
    </ligand>
</feature>
<gene>
    <name evidence="8" type="primary">hemA</name>
    <name evidence="16" type="ORF">CGZ92_05480</name>
</gene>
<dbReference type="Pfam" id="PF05201">
    <property type="entry name" value="GlutR_N"/>
    <property type="match status" value="1"/>
</dbReference>
<comment type="caution">
    <text evidence="16">The sequence shown here is derived from an EMBL/GenBank/DDBJ whole genome shotgun (WGS) entry which is preliminary data.</text>
</comment>
<dbReference type="Proteomes" id="UP000216533">
    <property type="component" value="Unassembled WGS sequence"/>
</dbReference>
<dbReference type="UniPathway" id="UPA00251">
    <property type="reaction ID" value="UER00316"/>
</dbReference>
<evidence type="ECO:0000259" key="15">
    <source>
        <dbReference type="Pfam" id="PF05201"/>
    </source>
</evidence>
<evidence type="ECO:0000259" key="13">
    <source>
        <dbReference type="Pfam" id="PF00745"/>
    </source>
</evidence>
<dbReference type="InterPro" id="IPR036453">
    <property type="entry name" value="GluRdtase_dimer_dom_sf"/>
</dbReference>
<dbReference type="SUPFAM" id="SSF69742">
    <property type="entry name" value="Glutamyl tRNA-reductase catalytic, N-terminal domain"/>
    <property type="match status" value="1"/>
</dbReference>